<dbReference type="AlphaFoldDB" id="E3MUS2"/>
<dbReference type="InParanoid" id="E3MUS2"/>
<dbReference type="Gene3D" id="2.60.98.50">
    <property type="match status" value="1"/>
</dbReference>
<evidence type="ECO:0000259" key="2">
    <source>
        <dbReference type="Pfam" id="PF07245"/>
    </source>
</evidence>
<dbReference type="OrthoDB" id="5875705at2759"/>
<feature type="transmembrane region" description="Helical" evidence="1">
    <location>
        <begin position="19"/>
        <end position="37"/>
    </location>
</feature>
<keyword evidence="4" id="KW-1185">Reference proteome</keyword>
<evidence type="ECO:0000313" key="4">
    <source>
        <dbReference type="Proteomes" id="UP000008281"/>
    </source>
</evidence>
<sequence length="265" mass="29831">MCIHAMCCVPIKMSDVLKLGYQIVTAMSMILAIVFNWTRKPRKAKWRELLITIILLILLQHVSKISSCQEIDVVNQQETICDTEGICIMVTEEIMRLNTFHKEGCLRLEKNGTTIRDIRIEMIEVELHCIKKSIAFTQNVETKVWSTKRCPRMGSCIQDKCMNVTKDTVLPELKEVNHYVGNVGCAESCGGPGCGCFFVSSGCLFFKTYATPKLRTSCKSQGDNHRLDKIKSVADIRSVLPGDVCDVDPSIMRELLEKSVALHNP</sequence>
<keyword evidence="1" id="KW-1133">Transmembrane helix</keyword>
<proteinExistence type="predicted"/>
<dbReference type="EMBL" id="DS268480">
    <property type="protein sequence ID" value="EFP09822.1"/>
    <property type="molecule type" value="Genomic_DNA"/>
</dbReference>
<evidence type="ECO:0000313" key="3">
    <source>
        <dbReference type="EMBL" id="EFP09822.1"/>
    </source>
</evidence>
<organism evidence="4">
    <name type="scientific">Caenorhabditis remanei</name>
    <name type="common">Caenorhabditis vulgaris</name>
    <dbReference type="NCBI Taxonomy" id="31234"/>
    <lineage>
        <taxon>Eukaryota</taxon>
        <taxon>Metazoa</taxon>
        <taxon>Ecdysozoa</taxon>
        <taxon>Nematoda</taxon>
        <taxon>Chromadorea</taxon>
        <taxon>Rhabditida</taxon>
        <taxon>Rhabditina</taxon>
        <taxon>Rhabditomorpha</taxon>
        <taxon>Rhabditoidea</taxon>
        <taxon>Rhabditidae</taxon>
        <taxon>Peloderinae</taxon>
        <taxon>Caenorhabditis</taxon>
    </lineage>
</organism>
<gene>
    <name evidence="3" type="ORF">CRE_21406</name>
</gene>
<reference evidence="3" key="1">
    <citation type="submission" date="2007-07" db="EMBL/GenBank/DDBJ databases">
        <title>PCAP assembly of the Caenorhabditis remanei genome.</title>
        <authorList>
            <consortium name="The Caenorhabditis remanei Sequencing Consortium"/>
            <person name="Wilson R.K."/>
        </authorList>
    </citation>
    <scope>NUCLEOTIDE SEQUENCE [LARGE SCALE GENOMIC DNA]</scope>
    <source>
        <strain evidence="3">PB4641</strain>
    </source>
</reference>
<keyword evidence="1" id="KW-0472">Membrane</keyword>
<keyword evidence="1" id="KW-0812">Transmembrane</keyword>
<dbReference type="HOGENOM" id="CLU_1050680_0_0_1"/>
<evidence type="ECO:0000256" key="1">
    <source>
        <dbReference type="SAM" id="Phobius"/>
    </source>
</evidence>
<dbReference type="STRING" id="31234.E3MUS2"/>
<dbReference type="Pfam" id="PF07245">
    <property type="entry name" value="Phlebovirus_G2"/>
    <property type="match status" value="1"/>
</dbReference>
<dbReference type="Proteomes" id="UP000008281">
    <property type="component" value="Unassembled WGS sequence"/>
</dbReference>
<dbReference type="InterPro" id="IPR009878">
    <property type="entry name" value="Phlebovirus_G2_fusion"/>
</dbReference>
<feature type="domain" description="Phlebovirus glycoprotein G2 fusion" evidence="2">
    <location>
        <begin position="68"/>
        <end position="214"/>
    </location>
</feature>
<accession>E3MUS2</accession>
<protein>
    <recommendedName>
        <fullName evidence="2">Phlebovirus glycoprotein G2 fusion domain-containing protein</fullName>
    </recommendedName>
</protein>
<name>E3MUS2_CAERE</name>